<feature type="compositionally biased region" description="Polar residues" evidence="1">
    <location>
        <begin position="432"/>
        <end position="452"/>
    </location>
</feature>
<organism evidence="2 3">
    <name type="scientific">Dreissena polymorpha</name>
    <name type="common">Zebra mussel</name>
    <name type="synonym">Mytilus polymorpha</name>
    <dbReference type="NCBI Taxonomy" id="45954"/>
    <lineage>
        <taxon>Eukaryota</taxon>
        <taxon>Metazoa</taxon>
        <taxon>Spiralia</taxon>
        <taxon>Lophotrochozoa</taxon>
        <taxon>Mollusca</taxon>
        <taxon>Bivalvia</taxon>
        <taxon>Autobranchia</taxon>
        <taxon>Heteroconchia</taxon>
        <taxon>Euheterodonta</taxon>
        <taxon>Imparidentia</taxon>
        <taxon>Neoheterodontei</taxon>
        <taxon>Myida</taxon>
        <taxon>Dreissenoidea</taxon>
        <taxon>Dreissenidae</taxon>
        <taxon>Dreissena</taxon>
    </lineage>
</organism>
<dbReference type="Proteomes" id="UP000828390">
    <property type="component" value="Unassembled WGS sequence"/>
</dbReference>
<accession>A0A9D4ME67</accession>
<sequence>MIDKEIARERSLSRGSQGSSCSRSNRSRSGSPSEGRPKFAYPEKLVSLGPLHDPIASSTHKSVDIKAQISNFDQESVRSLTRGHEYENGGQLKEIGQNDSGKHGSKVAFTDKDEYNDEAEMHSPNLKSSSKLFNDPDYAKYYKKLSPGGRKRELLKQRQALLLEQERLREVLEKQERQLKERQSEYQKRQDLQKERMEFYQKDGKFPAFKLNFDDEGPGRESTNESEAERSHEEQEGKSDISDAEINDRGLKRGNHAPQDEEKASYEKYSPRGQVEIVVRRKTTYIPGDFFGTSPLATPTKVTKATSPPRSPSDSNPSSQRSQGSTSQRSTGSDGPRLVDVATSVSYRTPLKDASNRQGNLTLAVNRHKSSPPKKNSSQPESLSSARSVGEKTMNILEIVNSMEEETPTRVRGYYDEYENKPMGPASKNAKTKTGSQFSTLRQYTSPGQTRTRPGKLLEDPEESIEENKILEDIFFL</sequence>
<feature type="region of interest" description="Disordered" evidence="1">
    <location>
        <begin position="416"/>
        <end position="462"/>
    </location>
</feature>
<feature type="compositionally biased region" description="Low complexity" evidence="1">
    <location>
        <begin position="13"/>
        <end position="34"/>
    </location>
</feature>
<evidence type="ECO:0000256" key="1">
    <source>
        <dbReference type="SAM" id="MobiDB-lite"/>
    </source>
</evidence>
<comment type="caution">
    <text evidence="2">The sequence shown here is derived from an EMBL/GenBank/DDBJ whole genome shotgun (WGS) entry which is preliminary data.</text>
</comment>
<reference evidence="2" key="1">
    <citation type="journal article" date="2019" name="bioRxiv">
        <title>The Genome of the Zebra Mussel, Dreissena polymorpha: A Resource for Invasive Species Research.</title>
        <authorList>
            <person name="McCartney M.A."/>
            <person name="Auch B."/>
            <person name="Kono T."/>
            <person name="Mallez S."/>
            <person name="Zhang Y."/>
            <person name="Obille A."/>
            <person name="Becker A."/>
            <person name="Abrahante J.E."/>
            <person name="Garbe J."/>
            <person name="Badalamenti J.P."/>
            <person name="Herman A."/>
            <person name="Mangelson H."/>
            <person name="Liachko I."/>
            <person name="Sullivan S."/>
            <person name="Sone E.D."/>
            <person name="Koren S."/>
            <person name="Silverstein K.A.T."/>
            <person name="Beckman K.B."/>
            <person name="Gohl D.M."/>
        </authorList>
    </citation>
    <scope>NUCLEOTIDE SEQUENCE</scope>
    <source>
        <strain evidence="2">Duluth1</strain>
        <tissue evidence="2">Whole animal</tissue>
    </source>
</reference>
<feature type="region of interest" description="Disordered" evidence="1">
    <location>
        <begin position="176"/>
        <end position="392"/>
    </location>
</feature>
<keyword evidence="3" id="KW-1185">Reference proteome</keyword>
<feature type="compositionally biased region" description="Polar residues" evidence="1">
    <location>
        <begin position="295"/>
        <end position="305"/>
    </location>
</feature>
<dbReference type="EMBL" id="JAIWYP010000002">
    <property type="protein sequence ID" value="KAH3874525.1"/>
    <property type="molecule type" value="Genomic_DNA"/>
</dbReference>
<feature type="compositionally biased region" description="Basic and acidic residues" evidence="1">
    <location>
        <begin position="176"/>
        <end position="205"/>
    </location>
</feature>
<proteinExistence type="predicted"/>
<reference evidence="2" key="2">
    <citation type="submission" date="2020-11" db="EMBL/GenBank/DDBJ databases">
        <authorList>
            <person name="McCartney M.A."/>
            <person name="Auch B."/>
            <person name="Kono T."/>
            <person name="Mallez S."/>
            <person name="Becker A."/>
            <person name="Gohl D.M."/>
            <person name="Silverstein K.A.T."/>
            <person name="Koren S."/>
            <person name="Bechman K.B."/>
            <person name="Herman A."/>
            <person name="Abrahante J.E."/>
            <person name="Garbe J."/>
        </authorList>
    </citation>
    <scope>NUCLEOTIDE SEQUENCE</scope>
    <source>
        <strain evidence="2">Duluth1</strain>
        <tissue evidence="2">Whole animal</tissue>
    </source>
</reference>
<name>A0A9D4ME67_DREPO</name>
<feature type="compositionally biased region" description="Basic and acidic residues" evidence="1">
    <location>
        <begin position="258"/>
        <end position="270"/>
    </location>
</feature>
<gene>
    <name evidence="2" type="ORF">DPMN_037770</name>
</gene>
<protein>
    <submittedName>
        <fullName evidence="2">Uncharacterized protein</fullName>
    </submittedName>
</protein>
<feature type="compositionally biased region" description="Low complexity" evidence="1">
    <location>
        <begin position="306"/>
        <end position="335"/>
    </location>
</feature>
<feature type="compositionally biased region" description="Basic and acidic residues" evidence="1">
    <location>
        <begin position="217"/>
        <end position="251"/>
    </location>
</feature>
<feature type="region of interest" description="Disordered" evidence="1">
    <location>
        <begin position="1"/>
        <end position="42"/>
    </location>
</feature>
<dbReference type="AlphaFoldDB" id="A0A9D4ME67"/>
<feature type="compositionally biased region" description="Basic and acidic residues" evidence="1">
    <location>
        <begin position="1"/>
        <end position="12"/>
    </location>
</feature>
<feature type="region of interest" description="Disordered" evidence="1">
    <location>
        <begin position="72"/>
        <end position="134"/>
    </location>
</feature>
<feature type="compositionally biased region" description="Low complexity" evidence="1">
    <location>
        <begin position="373"/>
        <end position="382"/>
    </location>
</feature>
<evidence type="ECO:0000313" key="2">
    <source>
        <dbReference type="EMBL" id="KAH3874525.1"/>
    </source>
</evidence>
<evidence type="ECO:0000313" key="3">
    <source>
        <dbReference type="Proteomes" id="UP000828390"/>
    </source>
</evidence>